<dbReference type="Pfam" id="PF10002">
    <property type="entry name" value="DUF2243"/>
    <property type="match status" value="1"/>
</dbReference>
<dbReference type="InterPro" id="IPR018719">
    <property type="entry name" value="DUF2243_membrane"/>
</dbReference>
<dbReference type="RefSeq" id="WP_039714196.1">
    <property type="nucleotide sequence ID" value="NZ_JTJC03000003.1"/>
</dbReference>
<gene>
    <name evidence="2" type="ORF">QH73_0012145</name>
</gene>
<feature type="transmembrane region" description="Helical" evidence="1">
    <location>
        <begin position="12"/>
        <end position="37"/>
    </location>
</feature>
<sequence>MEAKQLRTQRNPLIASGIILGLGTGGLFDGILLHQILQWHHMLSSVRPTVTVAEMKANMVWDGFFDAATWILTLLGIFLLWRAGEQKNVFWSGKTFFGALLLGVGLFDFFEGLIDHQILGIHHVKPGTNELIWDIGFLVLGAILAIAGWILIKSEEKVISKS</sequence>
<dbReference type="Proteomes" id="UP000031532">
    <property type="component" value="Unassembled WGS sequence"/>
</dbReference>
<protein>
    <submittedName>
        <fullName evidence="2">DUF2243 domain-containing protein</fullName>
    </submittedName>
</protein>
<feature type="transmembrane region" description="Helical" evidence="1">
    <location>
        <begin position="64"/>
        <end position="84"/>
    </location>
</feature>
<keyword evidence="3" id="KW-1185">Reference proteome</keyword>
<evidence type="ECO:0000256" key="1">
    <source>
        <dbReference type="SAM" id="Phobius"/>
    </source>
</evidence>
<feature type="transmembrane region" description="Helical" evidence="1">
    <location>
        <begin position="96"/>
        <end position="119"/>
    </location>
</feature>
<reference evidence="2 3" key="1">
    <citation type="journal article" date="2015" name="Genome Announc.">
        <title>Draft Genome Sequence of the Terrestrial Cyanobacterium Scytonema millei VB511283, Isolated from Eastern India.</title>
        <authorList>
            <person name="Sen D."/>
            <person name="Chandrababunaidu M.M."/>
            <person name="Singh D."/>
            <person name="Sanghi N."/>
            <person name="Ghorai A."/>
            <person name="Mishra G.P."/>
            <person name="Madduluri M."/>
            <person name="Adhikary S.P."/>
            <person name="Tripathy S."/>
        </authorList>
    </citation>
    <scope>NUCLEOTIDE SEQUENCE [LARGE SCALE GENOMIC DNA]</scope>
    <source>
        <strain evidence="2 3">VB511283</strain>
    </source>
</reference>
<evidence type="ECO:0000313" key="3">
    <source>
        <dbReference type="Proteomes" id="UP000031532"/>
    </source>
</evidence>
<name>A0A9X5I4B1_9CYAN</name>
<proteinExistence type="predicted"/>
<keyword evidence="1" id="KW-1133">Transmembrane helix</keyword>
<keyword evidence="1" id="KW-0472">Membrane</keyword>
<feature type="transmembrane region" description="Helical" evidence="1">
    <location>
        <begin position="131"/>
        <end position="152"/>
    </location>
</feature>
<dbReference type="OrthoDB" id="5190099at2"/>
<keyword evidence="1" id="KW-0812">Transmembrane</keyword>
<comment type="caution">
    <text evidence="2">The sequence shown here is derived from an EMBL/GenBank/DDBJ whole genome shotgun (WGS) entry which is preliminary data.</text>
</comment>
<organism evidence="2 3">
    <name type="scientific">Scytonema millei VB511283</name>
    <dbReference type="NCBI Taxonomy" id="1245923"/>
    <lineage>
        <taxon>Bacteria</taxon>
        <taxon>Bacillati</taxon>
        <taxon>Cyanobacteriota</taxon>
        <taxon>Cyanophyceae</taxon>
        <taxon>Nostocales</taxon>
        <taxon>Scytonemataceae</taxon>
        <taxon>Scytonema</taxon>
    </lineage>
</organism>
<accession>A0A9X5I4B1</accession>
<evidence type="ECO:0000313" key="2">
    <source>
        <dbReference type="EMBL" id="NHC35398.1"/>
    </source>
</evidence>
<dbReference type="AlphaFoldDB" id="A0A9X5I4B1"/>
<dbReference type="EMBL" id="JTJC03000003">
    <property type="protein sequence ID" value="NHC35398.1"/>
    <property type="molecule type" value="Genomic_DNA"/>
</dbReference>